<evidence type="ECO:0000313" key="7">
    <source>
        <dbReference type="Proteomes" id="UP001316384"/>
    </source>
</evidence>
<gene>
    <name evidence="6" type="ORF">NP048_14735</name>
</gene>
<feature type="domain" description="HTH lysR-type" evidence="5">
    <location>
        <begin position="1"/>
        <end position="60"/>
    </location>
</feature>
<protein>
    <submittedName>
        <fullName evidence="6">LysR family transcriptional regulator</fullName>
    </submittedName>
</protein>
<proteinExistence type="inferred from homology"/>
<keyword evidence="7" id="KW-1185">Reference proteome</keyword>
<name>A0ABY5KM90_9CELL</name>
<dbReference type="PANTHER" id="PTHR30346:SF30">
    <property type="entry name" value="SMALL NEUTRAL PROTEASE REGULATORY PROTEIN"/>
    <property type="match status" value="1"/>
</dbReference>
<reference evidence="6 7" key="1">
    <citation type="submission" date="2022-07" db="EMBL/GenBank/DDBJ databases">
        <title>Novel species in genus cellulomonas.</title>
        <authorList>
            <person name="Ye L."/>
        </authorList>
    </citation>
    <scope>NUCLEOTIDE SEQUENCE [LARGE SCALE GENOMIC DNA]</scope>
    <source>
        <strain evidence="7">zg-B89</strain>
    </source>
</reference>
<keyword evidence="2" id="KW-0805">Transcription regulation</keyword>
<dbReference type="InterPro" id="IPR036390">
    <property type="entry name" value="WH_DNA-bd_sf"/>
</dbReference>
<dbReference type="PROSITE" id="PS50931">
    <property type="entry name" value="HTH_LYSR"/>
    <property type="match status" value="1"/>
</dbReference>
<dbReference type="PRINTS" id="PR00039">
    <property type="entry name" value="HTHLYSR"/>
</dbReference>
<dbReference type="InterPro" id="IPR000847">
    <property type="entry name" value="LysR_HTH_N"/>
</dbReference>
<dbReference type="PANTHER" id="PTHR30346">
    <property type="entry name" value="TRANSCRIPTIONAL DUAL REGULATOR HCAR-RELATED"/>
    <property type="match status" value="1"/>
</dbReference>
<dbReference type="Pfam" id="PF00126">
    <property type="entry name" value="HTH_1"/>
    <property type="match status" value="1"/>
</dbReference>
<evidence type="ECO:0000313" key="6">
    <source>
        <dbReference type="EMBL" id="UUI71038.1"/>
    </source>
</evidence>
<dbReference type="Gene3D" id="1.10.10.10">
    <property type="entry name" value="Winged helix-like DNA-binding domain superfamily/Winged helix DNA-binding domain"/>
    <property type="match status" value="1"/>
</dbReference>
<sequence>MDLEVRHLRALTTIASLGSITKAAAALGIAQPALSAQLSRIDRALGGPSFVRDHRGVRPTPLGALVLDRARTLLPAMDALLQDARRLARGDATTLRLASTDSTLAAAFVHRLSEGADAPPTLRCTWDAARAVAELATGTYDAVLAGTCGDALPPAAPGVRWQLVGTDAVHVVVRADHPCGDETDLVDLADERWVVAVGEGCFVECFLRACARAGFAPPTPSECDRAAGLDLVRTGGAVALAHPYGTLPGGLRGVRLRGAPLSWSTWLAAHIDSPPDLRARIVAAARDARLDQLVGAGAGASRTALDAGHQDRPAV</sequence>
<evidence type="ECO:0000259" key="5">
    <source>
        <dbReference type="PROSITE" id="PS50931"/>
    </source>
</evidence>
<evidence type="ECO:0000256" key="3">
    <source>
        <dbReference type="ARBA" id="ARBA00023125"/>
    </source>
</evidence>
<evidence type="ECO:0000256" key="4">
    <source>
        <dbReference type="ARBA" id="ARBA00023163"/>
    </source>
</evidence>
<keyword evidence="3" id="KW-0238">DNA-binding</keyword>
<dbReference type="SUPFAM" id="SSF53850">
    <property type="entry name" value="Periplasmic binding protein-like II"/>
    <property type="match status" value="1"/>
</dbReference>
<accession>A0ABY5KM90</accession>
<dbReference type="InterPro" id="IPR036388">
    <property type="entry name" value="WH-like_DNA-bd_sf"/>
</dbReference>
<keyword evidence="4" id="KW-0804">Transcription</keyword>
<dbReference type="Proteomes" id="UP001316384">
    <property type="component" value="Chromosome"/>
</dbReference>
<comment type="similarity">
    <text evidence="1">Belongs to the LysR transcriptional regulatory family.</text>
</comment>
<dbReference type="SUPFAM" id="SSF46785">
    <property type="entry name" value="Winged helix' DNA-binding domain"/>
    <property type="match status" value="1"/>
</dbReference>
<organism evidence="6 7">
    <name type="scientific">Cellulomonas xiejunii</name>
    <dbReference type="NCBI Taxonomy" id="2968083"/>
    <lineage>
        <taxon>Bacteria</taxon>
        <taxon>Bacillati</taxon>
        <taxon>Actinomycetota</taxon>
        <taxon>Actinomycetes</taxon>
        <taxon>Micrococcales</taxon>
        <taxon>Cellulomonadaceae</taxon>
        <taxon>Cellulomonas</taxon>
    </lineage>
</organism>
<evidence type="ECO:0000256" key="2">
    <source>
        <dbReference type="ARBA" id="ARBA00023015"/>
    </source>
</evidence>
<dbReference type="RefSeq" id="WP_227576373.1">
    <property type="nucleotide sequence ID" value="NZ_CP101987.1"/>
</dbReference>
<evidence type="ECO:0000256" key="1">
    <source>
        <dbReference type="ARBA" id="ARBA00009437"/>
    </source>
</evidence>
<dbReference type="InterPro" id="IPR005119">
    <property type="entry name" value="LysR_subst-bd"/>
</dbReference>
<dbReference type="EMBL" id="CP101987">
    <property type="protein sequence ID" value="UUI71038.1"/>
    <property type="molecule type" value="Genomic_DNA"/>
</dbReference>
<dbReference type="Pfam" id="PF03466">
    <property type="entry name" value="LysR_substrate"/>
    <property type="match status" value="1"/>
</dbReference>
<dbReference type="Gene3D" id="3.40.190.10">
    <property type="entry name" value="Periplasmic binding protein-like II"/>
    <property type="match status" value="2"/>
</dbReference>